<dbReference type="InterPro" id="IPR051907">
    <property type="entry name" value="DoxX-like_oxidoreductase"/>
</dbReference>
<evidence type="ECO:0000313" key="8">
    <source>
        <dbReference type="EMBL" id="TWI82479.1"/>
    </source>
</evidence>
<feature type="transmembrane region" description="Helical" evidence="7">
    <location>
        <begin position="57"/>
        <end position="79"/>
    </location>
</feature>
<keyword evidence="4 7" id="KW-0812">Transmembrane</keyword>
<keyword evidence="6 7" id="KW-0472">Membrane</keyword>
<feature type="transmembrane region" description="Helical" evidence="7">
    <location>
        <begin position="20"/>
        <end position="37"/>
    </location>
</feature>
<comment type="subcellular location">
    <subcellularLocation>
        <location evidence="1">Cell membrane</location>
        <topology evidence="1">Multi-pass membrane protein</topology>
    </subcellularLocation>
</comment>
<dbReference type="InterPro" id="IPR032808">
    <property type="entry name" value="DoxX"/>
</dbReference>
<evidence type="ECO:0000256" key="4">
    <source>
        <dbReference type="ARBA" id="ARBA00022692"/>
    </source>
</evidence>
<dbReference type="PANTHER" id="PTHR33452:SF19">
    <property type="entry name" value="DOXX FAMILY PROTEIN"/>
    <property type="match status" value="1"/>
</dbReference>
<evidence type="ECO:0000256" key="7">
    <source>
        <dbReference type="SAM" id="Phobius"/>
    </source>
</evidence>
<comment type="similarity">
    <text evidence="2">Belongs to the DoxX family.</text>
</comment>
<dbReference type="GO" id="GO:0005886">
    <property type="term" value="C:plasma membrane"/>
    <property type="evidence" value="ECO:0007669"/>
    <property type="project" value="UniProtKB-SubCell"/>
</dbReference>
<evidence type="ECO:0000256" key="2">
    <source>
        <dbReference type="ARBA" id="ARBA00006679"/>
    </source>
</evidence>
<protein>
    <submittedName>
        <fullName evidence="8">Putative oxidoreductase</fullName>
    </submittedName>
</protein>
<evidence type="ECO:0000313" key="9">
    <source>
        <dbReference type="Proteomes" id="UP000316778"/>
    </source>
</evidence>
<dbReference type="Proteomes" id="UP000316778">
    <property type="component" value="Unassembled WGS sequence"/>
</dbReference>
<feature type="transmembrane region" description="Helical" evidence="7">
    <location>
        <begin position="117"/>
        <end position="137"/>
    </location>
</feature>
<keyword evidence="3" id="KW-1003">Cell membrane</keyword>
<evidence type="ECO:0000256" key="6">
    <source>
        <dbReference type="ARBA" id="ARBA00023136"/>
    </source>
</evidence>
<name>A0A562SME4_CHIJA</name>
<dbReference type="AlphaFoldDB" id="A0A562SME4"/>
<evidence type="ECO:0000256" key="1">
    <source>
        <dbReference type="ARBA" id="ARBA00004651"/>
    </source>
</evidence>
<accession>A0A562SME4</accession>
<feature type="transmembrane region" description="Helical" evidence="7">
    <location>
        <begin position="86"/>
        <end position="105"/>
    </location>
</feature>
<dbReference type="OrthoDB" id="1122432at2"/>
<sequence>MKAIQSYHRTTNALEKGRDLPLLLFRLILAYGFYEPAKMKWSDMNSIIQWFGSAKFPVPALSAYLVAISEGAGVVLLALGLFTRFITVPLMIIMLVAIFAVHWSAGFAASDNGFEIPLYYLLMLFALFIMGPGRISLDHWLRKKYGN</sequence>
<organism evidence="8 9">
    <name type="scientific">Chitinophaga japonensis</name>
    <name type="common">Flexibacter japonensis</name>
    <dbReference type="NCBI Taxonomy" id="104662"/>
    <lineage>
        <taxon>Bacteria</taxon>
        <taxon>Pseudomonadati</taxon>
        <taxon>Bacteroidota</taxon>
        <taxon>Chitinophagia</taxon>
        <taxon>Chitinophagales</taxon>
        <taxon>Chitinophagaceae</taxon>
        <taxon>Chitinophaga</taxon>
    </lineage>
</organism>
<keyword evidence="5 7" id="KW-1133">Transmembrane helix</keyword>
<evidence type="ECO:0000256" key="5">
    <source>
        <dbReference type="ARBA" id="ARBA00022989"/>
    </source>
</evidence>
<dbReference type="Pfam" id="PF07681">
    <property type="entry name" value="DoxX"/>
    <property type="match status" value="1"/>
</dbReference>
<gene>
    <name evidence="8" type="ORF">LX66_5052</name>
</gene>
<evidence type="ECO:0000256" key="3">
    <source>
        <dbReference type="ARBA" id="ARBA00022475"/>
    </source>
</evidence>
<dbReference type="PANTHER" id="PTHR33452">
    <property type="entry name" value="OXIDOREDUCTASE CATD-RELATED"/>
    <property type="match status" value="1"/>
</dbReference>
<reference evidence="8 9" key="1">
    <citation type="journal article" date="2013" name="Stand. Genomic Sci.">
        <title>Genomic Encyclopedia of Type Strains, Phase I: The one thousand microbial genomes (KMG-I) project.</title>
        <authorList>
            <person name="Kyrpides N.C."/>
            <person name="Woyke T."/>
            <person name="Eisen J.A."/>
            <person name="Garrity G."/>
            <person name="Lilburn T.G."/>
            <person name="Beck B.J."/>
            <person name="Whitman W.B."/>
            <person name="Hugenholtz P."/>
            <person name="Klenk H.P."/>
        </authorList>
    </citation>
    <scope>NUCLEOTIDE SEQUENCE [LARGE SCALE GENOMIC DNA]</scope>
    <source>
        <strain evidence="8 9">DSM 13484</strain>
    </source>
</reference>
<proteinExistence type="inferred from homology"/>
<comment type="caution">
    <text evidence="8">The sequence shown here is derived from an EMBL/GenBank/DDBJ whole genome shotgun (WGS) entry which is preliminary data.</text>
</comment>
<dbReference type="EMBL" id="VLLG01000006">
    <property type="protein sequence ID" value="TWI82479.1"/>
    <property type="molecule type" value="Genomic_DNA"/>
</dbReference>
<dbReference type="RefSeq" id="WP_145718604.1">
    <property type="nucleotide sequence ID" value="NZ_BAAAFY010000006.1"/>
</dbReference>
<keyword evidence="9" id="KW-1185">Reference proteome</keyword>